<dbReference type="GO" id="GO:0050032">
    <property type="term" value="F:L-rhamnonate dehydratase activity"/>
    <property type="evidence" value="ECO:0007669"/>
    <property type="project" value="UniProtKB-EC"/>
</dbReference>
<dbReference type="OrthoDB" id="9785902at2"/>
<sequence>MRIRSVEACQPISKNSPPDWRTSFGQILVTVTAEDGTVGYGVGGGGLSGIHIVNALFREQLIGRDVEQIESIWKRLHKSLLTVGQSGIGMMALSGVDLALWDLQGHLSHQPVARLLSSDCDFESPIPTYQTVWGEVPEEVSRASSGVKLHLGTNGKSDATLRDWLPKWIEETRKAREKIGADRDLMVDAWMSWDVETALAFAHEVSDLQLVWLEEPLPLDDHEGYARLRDECPVTISGGEHLYSLAEFEASLQRGDYQILQPDVCWMVGLTPLLQLIELAQDRQVKVVPHRGSEVWALHAIAALPIERLAESGRPWMQWVIRQPEIRQGTIQITDLPGFGVRCDPDAPCVREVLRSDQSGRFGE</sequence>
<dbReference type="Pfam" id="PF02746">
    <property type="entry name" value="MR_MLE_N"/>
    <property type="match status" value="1"/>
</dbReference>
<dbReference type="InterPro" id="IPR013341">
    <property type="entry name" value="Mandelate_racemase_N_dom"/>
</dbReference>
<dbReference type="Proteomes" id="UP000317243">
    <property type="component" value="Unassembled WGS sequence"/>
</dbReference>
<dbReference type="EC" id="4.2.1.90" evidence="5"/>
<gene>
    <name evidence="5" type="primary">rhmD</name>
    <name evidence="5" type="ORF">KOR42_48920</name>
</gene>
<keyword evidence="5" id="KW-0456">Lyase</keyword>
<dbReference type="InterPro" id="IPR029065">
    <property type="entry name" value="Enolase_C-like"/>
</dbReference>
<dbReference type="Pfam" id="PF13378">
    <property type="entry name" value="MR_MLE_C"/>
    <property type="match status" value="1"/>
</dbReference>
<evidence type="ECO:0000256" key="2">
    <source>
        <dbReference type="ARBA" id="ARBA00022723"/>
    </source>
</evidence>
<keyword evidence="3" id="KW-0460">Magnesium</keyword>
<reference evidence="5 6" key="1">
    <citation type="submission" date="2019-02" db="EMBL/GenBank/DDBJ databases">
        <title>Deep-cultivation of Planctomycetes and their phenomic and genomic characterization uncovers novel biology.</title>
        <authorList>
            <person name="Wiegand S."/>
            <person name="Jogler M."/>
            <person name="Boedeker C."/>
            <person name="Pinto D."/>
            <person name="Vollmers J."/>
            <person name="Rivas-Marin E."/>
            <person name="Kohn T."/>
            <person name="Peeters S.H."/>
            <person name="Heuer A."/>
            <person name="Rast P."/>
            <person name="Oberbeckmann S."/>
            <person name="Bunk B."/>
            <person name="Jeske O."/>
            <person name="Meyerdierks A."/>
            <person name="Storesund J.E."/>
            <person name="Kallscheuer N."/>
            <person name="Luecker S."/>
            <person name="Lage O.M."/>
            <person name="Pohl T."/>
            <person name="Merkel B.J."/>
            <person name="Hornburger P."/>
            <person name="Mueller R.-W."/>
            <person name="Bruemmer F."/>
            <person name="Labrenz M."/>
            <person name="Spormann A.M."/>
            <person name="Op Den Camp H."/>
            <person name="Overmann J."/>
            <person name="Amann R."/>
            <person name="Jetten M.S.M."/>
            <person name="Mascher T."/>
            <person name="Medema M.H."/>
            <person name="Devos D.P."/>
            <person name="Kaster A.-K."/>
            <person name="Ovreas L."/>
            <person name="Rohde M."/>
            <person name="Galperin M.Y."/>
            <person name="Jogler C."/>
        </authorList>
    </citation>
    <scope>NUCLEOTIDE SEQUENCE [LARGE SCALE GENOMIC DNA]</scope>
    <source>
        <strain evidence="5 6">KOR42</strain>
    </source>
</reference>
<evidence type="ECO:0000256" key="1">
    <source>
        <dbReference type="ARBA" id="ARBA00001946"/>
    </source>
</evidence>
<dbReference type="SMART" id="SM00922">
    <property type="entry name" value="MR_MLE"/>
    <property type="match status" value="1"/>
</dbReference>
<evidence type="ECO:0000313" key="6">
    <source>
        <dbReference type="Proteomes" id="UP000317243"/>
    </source>
</evidence>
<proteinExistence type="predicted"/>
<dbReference type="InterPro" id="IPR036849">
    <property type="entry name" value="Enolase-like_C_sf"/>
</dbReference>
<comment type="caution">
    <text evidence="5">The sequence shown here is derived from an EMBL/GenBank/DDBJ whole genome shotgun (WGS) entry which is preliminary data.</text>
</comment>
<keyword evidence="2" id="KW-0479">Metal-binding</keyword>
<name>A0A5C5VRD1_9PLAN</name>
<organism evidence="5 6">
    <name type="scientific">Thalassoglobus neptunius</name>
    <dbReference type="NCBI Taxonomy" id="1938619"/>
    <lineage>
        <taxon>Bacteria</taxon>
        <taxon>Pseudomonadati</taxon>
        <taxon>Planctomycetota</taxon>
        <taxon>Planctomycetia</taxon>
        <taxon>Planctomycetales</taxon>
        <taxon>Planctomycetaceae</taxon>
        <taxon>Thalassoglobus</taxon>
    </lineage>
</organism>
<accession>A0A5C5VRD1</accession>
<dbReference type="InterPro" id="IPR013342">
    <property type="entry name" value="Mandelate_racemase_C"/>
</dbReference>
<feature type="domain" description="Mandelate racemase/muconate lactonizing enzyme C-terminal" evidence="4">
    <location>
        <begin position="133"/>
        <end position="235"/>
    </location>
</feature>
<dbReference type="SUPFAM" id="SSF51604">
    <property type="entry name" value="Enolase C-terminal domain-like"/>
    <property type="match status" value="1"/>
</dbReference>
<dbReference type="Gene3D" id="3.30.390.10">
    <property type="entry name" value="Enolase-like, N-terminal domain"/>
    <property type="match status" value="1"/>
</dbReference>
<dbReference type="InterPro" id="IPR046945">
    <property type="entry name" value="RHMD-like"/>
</dbReference>
<dbReference type="InterPro" id="IPR029017">
    <property type="entry name" value="Enolase-like_N"/>
</dbReference>
<keyword evidence="6" id="KW-1185">Reference proteome</keyword>
<protein>
    <submittedName>
        <fullName evidence="5">L-rhamnonate dehydratase</fullName>
        <ecNumber evidence="5">4.2.1.90</ecNumber>
    </submittedName>
</protein>
<dbReference type="CDD" id="cd03316">
    <property type="entry name" value="MR_like"/>
    <property type="match status" value="1"/>
</dbReference>
<dbReference type="SUPFAM" id="SSF54826">
    <property type="entry name" value="Enolase N-terminal domain-like"/>
    <property type="match status" value="1"/>
</dbReference>
<dbReference type="GO" id="GO:0000287">
    <property type="term" value="F:magnesium ion binding"/>
    <property type="evidence" value="ECO:0007669"/>
    <property type="project" value="TreeGrafter"/>
</dbReference>
<dbReference type="AlphaFoldDB" id="A0A5C5VRD1"/>
<evidence type="ECO:0000259" key="4">
    <source>
        <dbReference type="SMART" id="SM00922"/>
    </source>
</evidence>
<dbReference type="Gene3D" id="3.20.20.120">
    <property type="entry name" value="Enolase-like C-terminal domain"/>
    <property type="match status" value="1"/>
</dbReference>
<evidence type="ECO:0000256" key="3">
    <source>
        <dbReference type="ARBA" id="ARBA00022842"/>
    </source>
</evidence>
<dbReference type="SFLD" id="SFLDG00179">
    <property type="entry name" value="mandelate_racemase"/>
    <property type="match status" value="1"/>
</dbReference>
<dbReference type="EMBL" id="SIHI01000049">
    <property type="protein sequence ID" value="TWT40717.1"/>
    <property type="molecule type" value="Genomic_DNA"/>
</dbReference>
<dbReference type="PANTHER" id="PTHR13794">
    <property type="entry name" value="ENOLASE SUPERFAMILY, MANDELATE RACEMASE"/>
    <property type="match status" value="1"/>
</dbReference>
<evidence type="ECO:0000313" key="5">
    <source>
        <dbReference type="EMBL" id="TWT40717.1"/>
    </source>
</evidence>
<dbReference type="SFLD" id="SFLDS00001">
    <property type="entry name" value="Enolase"/>
    <property type="match status" value="1"/>
</dbReference>
<dbReference type="RefSeq" id="WP_146512206.1">
    <property type="nucleotide sequence ID" value="NZ_SIHI01000049.1"/>
</dbReference>
<comment type="cofactor">
    <cofactor evidence="1">
        <name>Mg(2+)</name>
        <dbReference type="ChEBI" id="CHEBI:18420"/>
    </cofactor>
</comment>
<dbReference type="GO" id="GO:0016052">
    <property type="term" value="P:carbohydrate catabolic process"/>
    <property type="evidence" value="ECO:0007669"/>
    <property type="project" value="TreeGrafter"/>
</dbReference>
<dbReference type="PANTHER" id="PTHR13794:SF58">
    <property type="entry name" value="MITOCHONDRIAL ENOLASE SUPERFAMILY MEMBER 1"/>
    <property type="match status" value="1"/>
</dbReference>